<accession>A0A6A1VBM5</accession>
<dbReference type="AlphaFoldDB" id="A0A6A1VBM5"/>
<gene>
    <name evidence="1" type="ORF">CJ030_MR6G025254</name>
</gene>
<protein>
    <submittedName>
        <fullName evidence="1">Uncharacterized protein</fullName>
    </submittedName>
</protein>
<sequence length="210" mass="23082">MASAEAVDGDCGVVELIVRDASASEADAAAVVVSEEITPLLNQVEEPKLNIFTVTYPRRKLTRFCSGVAARSLILGAWPLNVPLSDQGVNKLYNNFKIMSEWSFAVIKSAIITSAVPLDNTLKPIRDSKNYLEAASPLSMGAGQIDPNQVPDLDIELHREESEDLERSYTLPIKYAGKRKVEVASGDLVWEEENGHYKVRSPIVIALDRK</sequence>
<dbReference type="Gene3D" id="3.40.50.200">
    <property type="entry name" value="Peptidase S8/S53 domain"/>
    <property type="match status" value="1"/>
</dbReference>
<reference evidence="1 2" key="1">
    <citation type="journal article" date="2019" name="Plant Biotechnol. J.">
        <title>The red bayberry genome and genetic basis of sex determination.</title>
        <authorList>
            <person name="Jia H.M."/>
            <person name="Jia H.J."/>
            <person name="Cai Q.L."/>
            <person name="Wang Y."/>
            <person name="Zhao H.B."/>
            <person name="Yang W.F."/>
            <person name="Wang G.Y."/>
            <person name="Li Y.H."/>
            <person name="Zhan D.L."/>
            <person name="Shen Y.T."/>
            <person name="Niu Q.F."/>
            <person name="Chang L."/>
            <person name="Qiu J."/>
            <person name="Zhao L."/>
            <person name="Xie H.B."/>
            <person name="Fu W.Y."/>
            <person name="Jin J."/>
            <person name="Li X.W."/>
            <person name="Jiao Y."/>
            <person name="Zhou C.C."/>
            <person name="Tu T."/>
            <person name="Chai C.Y."/>
            <person name="Gao J.L."/>
            <person name="Fan L.J."/>
            <person name="van de Weg E."/>
            <person name="Wang J.Y."/>
            <person name="Gao Z.S."/>
        </authorList>
    </citation>
    <scope>NUCLEOTIDE SEQUENCE [LARGE SCALE GENOMIC DNA]</scope>
    <source>
        <tissue evidence="1">Leaves</tissue>
    </source>
</reference>
<dbReference type="InterPro" id="IPR036852">
    <property type="entry name" value="Peptidase_S8/S53_dom_sf"/>
</dbReference>
<dbReference type="Gene3D" id="2.60.40.2310">
    <property type="match status" value="1"/>
</dbReference>
<dbReference type="GO" id="GO:0006508">
    <property type="term" value="P:proteolysis"/>
    <property type="evidence" value="ECO:0007669"/>
    <property type="project" value="InterPro"/>
</dbReference>
<evidence type="ECO:0000313" key="2">
    <source>
        <dbReference type="Proteomes" id="UP000516437"/>
    </source>
</evidence>
<dbReference type="OrthoDB" id="4806556at2759"/>
<evidence type="ECO:0000313" key="1">
    <source>
        <dbReference type="EMBL" id="KAB1209925.1"/>
    </source>
</evidence>
<dbReference type="EMBL" id="RXIC02000024">
    <property type="protein sequence ID" value="KAB1209925.1"/>
    <property type="molecule type" value="Genomic_DNA"/>
</dbReference>
<name>A0A6A1VBM5_9ROSI</name>
<dbReference type="GO" id="GO:0004252">
    <property type="term" value="F:serine-type endopeptidase activity"/>
    <property type="evidence" value="ECO:0007669"/>
    <property type="project" value="InterPro"/>
</dbReference>
<dbReference type="Proteomes" id="UP000516437">
    <property type="component" value="Chromosome 6"/>
</dbReference>
<proteinExistence type="predicted"/>
<keyword evidence="2" id="KW-1185">Reference proteome</keyword>
<organism evidence="1 2">
    <name type="scientific">Morella rubra</name>
    <name type="common">Chinese bayberry</name>
    <dbReference type="NCBI Taxonomy" id="262757"/>
    <lineage>
        <taxon>Eukaryota</taxon>
        <taxon>Viridiplantae</taxon>
        <taxon>Streptophyta</taxon>
        <taxon>Embryophyta</taxon>
        <taxon>Tracheophyta</taxon>
        <taxon>Spermatophyta</taxon>
        <taxon>Magnoliopsida</taxon>
        <taxon>eudicotyledons</taxon>
        <taxon>Gunneridae</taxon>
        <taxon>Pentapetalae</taxon>
        <taxon>rosids</taxon>
        <taxon>fabids</taxon>
        <taxon>Fagales</taxon>
        <taxon>Myricaceae</taxon>
        <taxon>Morella</taxon>
    </lineage>
</organism>
<comment type="caution">
    <text evidence="1">The sequence shown here is derived from an EMBL/GenBank/DDBJ whole genome shotgun (WGS) entry which is preliminary data.</text>
</comment>